<dbReference type="InterPro" id="IPR016161">
    <property type="entry name" value="Ald_DH/histidinol_DH"/>
</dbReference>
<dbReference type="GO" id="GO:0005829">
    <property type="term" value="C:cytosol"/>
    <property type="evidence" value="ECO:0007669"/>
    <property type="project" value="TreeGrafter"/>
</dbReference>
<evidence type="ECO:0000256" key="2">
    <source>
        <dbReference type="ARBA" id="ARBA00023002"/>
    </source>
</evidence>
<dbReference type="EMBL" id="FCOL02000021">
    <property type="protein sequence ID" value="SAL66808.1"/>
    <property type="molecule type" value="Genomic_DNA"/>
</dbReference>
<comment type="similarity">
    <text evidence="1">Belongs to the aldehyde dehydrogenase family.</text>
</comment>
<reference evidence="4" key="1">
    <citation type="submission" date="2016-01" db="EMBL/GenBank/DDBJ databases">
        <authorList>
            <person name="Peeters C."/>
        </authorList>
    </citation>
    <scope>NUCLEOTIDE SEQUENCE [LARGE SCALE GENOMIC DNA]</scope>
    <source>
        <strain evidence="4">LMG 22937</strain>
    </source>
</reference>
<proteinExistence type="inferred from homology"/>
<evidence type="ECO:0000313" key="4">
    <source>
        <dbReference type="EMBL" id="SAL66808.1"/>
    </source>
</evidence>
<sequence>MRFMNVWLTKSSLAGHREAEKNALHAQSAVIRMWSAMRFSNITNRQGTMRLDRNFANGRFIEPAADELIAVYDPATEALVGHVSGASPAEAIAAVEAAAHAQKGWRALPSAQRGAFLHKLADALTEAAPAIGAALALESGKSLDDATNEAVYAGQITRYHAEWARRIEGEVIPSDTPDENLLLFREPIGVVACLIPFNYPVYTLMRKVAPALITGNTVIVRPSNNTPTSAFEIAKAVERSGLPAGVVNILAMSHATAEAVCTHPAVGMITLTGSVGAGRKVLDYCKTNIAKPSLELGGKTPAIIEPDADLEKAARDLVASKTTHCGQLCTAIERVYVHESVRERFVALLKRHMSAVETGDRSVNPAWMGPLVNDASRLSIHAMVQRALAEGATLETGGKLPEGRGFFYPPTLLTNCRQDMEIIREETFGPIMPVVEYRTLDEALAMANDHQFGLSSVLYTENYRTAMKVANRIEAGELYVNRTPADPYQGFHAGWKRSGLGGDDGKHGMLEFTQTRLVVMKY</sequence>
<evidence type="ECO:0000313" key="5">
    <source>
        <dbReference type="Proteomes" id="UP000054925"/>
    </source>
</evidence>
<dbReference type="NCBIfam" id="NF007497">
    <property type="entry name" value="PRK10090.1"/>
    <property type="match status" value="1"/>
</dbReference>
<dbReference type="InterPro" id="IPR015590">
    <property type="entry name" value="Aldehyde_DH_dom"/>
</dbReference>
<organism evidence="4 5">
    <name type="scientific">Caballeronia terrestris</name>
    <dbReference type="NCBI Taxonomy" id="1226301"/>
    <lineage>
        <taxon>Bacteria</taxon>
        <taxon>Pseudomonadati</taxon>
        <taxon>Pseudomonadota</taxon>
        <taxon>Betaproteobacteria</taxon>
        <taxon>Burkholderiales</taxon>
        <taxon>Burkholderiaceae</taxon>
        <taxon>Caballeronia</taxon>
    </lineage>
</organism>
<dbReference type="InterPro" id="IPR050740">
    <property type="entry name" value="Aldehyde_DH_Superfamily"/>
</dbReference>
<dbReference type="Gene3D" id="3.40.605.10">
    <property type="entry name" value="Aldehyde Dehydrogenase, Chain A, domain 1"/>
    <property type="match status" value="1"/>
</dbReference>
<comment type="caution">
    <text evidence="4">The sequence shown here is derived from an EMBL/GenBank/DDBJ whole genome shotgun (WGS) entry which is preliminary data.</text>
</comment>
<evidence type="ECO:0000256" key="1">
    <source>
        <dbReference type="ARBA" id="ARBA00009986"/>
    </source>
</evidence>
<dbReference type="Proteomes" id="UP000054925">
    <property type="component" value="Unassembled WGS sequence"/>
</dbReference>
<dbReference type="FunFam" id="3.40.309.10:FF:000009">
    <property type="entry name" value="Aldehyde dehydrogenase A"/>
    <property type="match status" value="1"/>
</dbReference>
<gene>
    <name evidence="4" type="ORF">AWB67_03723</name>
</gene>
<dbReference type="CDD" id="cd07088">
    <property type="entry name" value="ALDH_LactADH-AldA"/>
    <property type="match status" value="1"/>
</dbReference>
<protein>
    <submittedName>
        <fullName evidence="4">Lactaldehyde dehydrogenase</fullName>
    </submittedName>
</protein>
<dbReference type="PANTHER" id="PTHR43353">
    <property type="entry name" value="SUCCINATE-SEMIALDEHYDE DEHYDROGENASE, MITOCHONDRIAL"/>
    <property type="match status" value="1"/>
</dbReference>
<dbReference type="Pfam" id="PF00171">
    <property type="entry name" value="Aldedh"/>
    <property type="match status" value="1"/>
</dbReference>
<dbReference type="InterPro" id="IPR016163">
    <property type="entry name" value="Ald_DH_C"/>
</dbReference>
<evidence type="ECO:0000259" key="3">
    <source>
        <dbReference type="Pfam" id="PF00171"/>
    </source>
</evidence>
<keyword evidence="2" id="KW-0560">Oxidoreductase</keyword>
<dbReference type="SUPFAM" id="SSF53720">
    <property type="entry name" value="ALDH-like"/>
    <property type="match status" value="1"/>
</dbReference>
<name>A0A158JD69_9BURK</name>
<dbReference type="GO" id="GO:0004777">
    <property type="term" value="F:succinate-semialdehyde dehydrogenase (NAD+) activity"/>
    <property type="evidence" value="ECO:0007669"/>
    <property type="project" value="TreeGrafter"/>
</dbReference>
<accession>A0A158JD69</accession>
<dbReference type="AlphaFoldDB" id="A0A158JD69"/>
<dbReference type="InterPro" id="IPR016162">
    <property type="entry name" value="Ald_DH_N"/>
</dbReference>
<dbReference type="Gene3D" id="3.40.309.10">
    <property type="entry name" value="Aldehyde Dehydrogenase, Chain A, domain 2"/>
    <property type="match status" value="1"/>
</dbReference>
<dbReference type="GO" id="GO:0009450">
    <property type="term" value="P:gamma-aminobutyric acid catabolic process"/>
    <property type="evidence" value="ECO:0007669"/>
    <property type="project" value="TreeGrafter"/>
</dbReference>
<feature type="domain" description="Aldehyde dehydrogenase" evidence="3">
    <location>
        <begin position="62"/>
        <end position="518"/>
    </location>
</feature>
<keyword evidence="5" id="KW-1185">Reference proteome</keyword>
<dbReference type="FunFam" id="3.40.605.10:FF:000007">
    <property type="entry name" value="NAD/NADP-dependent betaine aldehyde dehydrogenase"/>
    <property type="match status" value="1"/>
</dbReference>
<dbReference type="PANTHER" id="PTHR43353:SF5">
    <property type="entry name" value="SUCCINATE-SEMIALDEHYDE DEHYDROGENASE, MITOCHONDRIAL"/>
    <property type="match status" value="1"/>
</dbReference>